<gene>
    <name evidence="7" type="ORF">CITCOLO1_LOCUS19797</name>
</gene>
<dbReference type="EMBL" id="OZ021742">
    <property type="protein sequence ID" value="CAK9327418.1"/>
    <property type="molecule type" value="Genomic_DNA"/>
</dbReference>
<evidence type="ECO:0000313" key="7">
    <source>
        <dbReference type="EMBL" id="CAK9327418.1"/>
    </source>
</evidence>
<proteinExistence type="predicted"/>
<keyword evidence="8" id="KW-1185">Reference proteome</keyword>
<keyword evidence="3" id="KW-0804">Transcription</keyword>
<dbReference type="Proteomes" id="UP001642487">
    <property type="component" value="Chromosome 8"/>
</dbReference>
<evidence type="ECO:0000256" key="2">
    <source>
        <dbReference type="ARBA" id="ARBA00023125"/>
    </source>
</evidence>
<feature type="region of interest" description="Disordered" evidence="5">
    <location>
        <begin position="1"/>
        <end position="24"/>
    </location>
</feature>
<sequence>MMDGDYIESTDSSSNSSSHLQLPPGFRFHPTDEELVVHYLTRKLSSSPLPAPIIAELDLYKFDPWDLPSKAVFGKNEWYFFTPRERKYPNGARPNRAAISGYWKATGTDKPIMSCNGNGNGTQKVGVKKALVFYGGRPPKGVKTNWIMHEYRLLHVPNTNLLKPLDHPHPTNRKPSLKLDDWVLCRIYMKNIAQALTIEREMEELSRVAAAAVRPPKTVVGGRHKGNGNCYLDVVALSSEGDDIINHQNNSNISELPSPSCSSKRGLTCQLWSGGATASNDGRKPLRLDLMNSYSGGATTAGTEDNTVSYMSLLNQMPVQNAAFQSGAPLIGSLNDGVLRQHFELPTNINWNS</sequence>
<dbReference type="PROSITE" id="PS51005">
    <property type="entry name" value="NAC"/>
    <property type="match status" value="1"/>
</dbReference>
<keyword evidence="4" id="KW-0539">Nucleus</keyword>
<feature type="domain" description="NAC" evidence="6">
    <location>
        <begin position="22"/>
        <end position="190"/>
    </location>
</feature>
<dbReference type="Pfam" id="PF02365">
    <property type="entry name" value="NAM"/>
    <property type="match status" value="1"/>
</dbReference>
<evidence type="ECO:0000256" key="4">
    <source>
        <dbReference type="ARBA" id="ARBA00023242"/>
    </source>
</evidence>
<dbReference type="InterPro" id="IPR003441">
    <property type="entry name" value="NAC-dom"/>
</dbReference>
<evidence type="ECO:0000256" key="5">
    <source>
        <dbReference type="SAM" id="MobiDB-lite"/>
    </source>
</evidence>
<protein>
    <recommendedName>
        <fullName evidence="6">NAC domain-containing protein</fullName>
    </recommendedName>
</protein>
<evidence type="ECO:0000256" key="3">
    <source>
        <dbReference type="ARBA" id="ARBA00023163"/>
    </source>
</evidence>
<organism evidence="7 8">
    <name type="scientific">Citrullus colocynthis</name>
    <name type="common">colocynth</name>
    <dbReference type="NCBI Taxonomy" id="252529"/>
    <lineage>
        <taxon>Eukaryota</taxon>
        <taxon>Viridiplantae</taxon>
        <taxon>Streptophyta</taxon>
        <taxon>Embryophyta</taxon>
        <taxon>Tracheophyta</taxon>
        <taxon>Spermatophyta</taxon>
        <taxon>Magnoliopsida</taxon>
        <taxon>eudicotyledons</taxon>
        <taxon>Gunneridae</taxon>
        <taxon>Pentapetalae</taxon>
        <taxon>rosids</taxon>
        <taxon>fabids</taxon>
        <taxon>Cucurbitales</taxon>
        <taxon>Cucurbitaceae</taxon>
        <taxon>Benincaseae</taxon>
        <taxon>Citrullus</taxon>
    </lineage>
</organism>
<keyword evidence="2" id="KW-0238">DNA-binding</keyword>
<dbReference type="PANTHER" id="PTHR31719:SF241">
    <property type="entry name" value="NAC TRANSCRIPTION FACTOR 56"/>
    <property type="match status" value="1"/>
</dbReference>
<evidence type="ECO:0000256" key="1">
    <source>
        <dbReference type="ARBA" id="ARBA00023015"/>
    </source>
</evidence>
<dbReference type="InterPro" id="IPR036093">
    <property type="entry name" value="NAC_dom_sf"/>
</dbReference>
<accession>A0ABP0Z3P9</accession>
<reference evidence="7 8" key="1">
    <citation type="submission" date="2024-03" db="EMBL/GenBank/DDBJ databases">
        <authorList>
            <person name="Gkanogiannis A."/>
            <person name="Becerra Lopez-Lavalle L."/>
        </authorList>
    </citation>
    <scope>NUCLEOTIDE SEQUENCE [LARGE SCALE GENOMIC DNA]</scope>
</reference>
<keyword evidence="1" id="KW-0805">Transcription regulation</keyword>
<dbReference type="SUPFAM" id="SSF101941">
    <property type="entry name" value="NAC domain"/>
    <property type="match status" value="1"/>
</dbReference>
<dbReference type="PANTHER" id="PTHR31719">
    <property type="entry name" value="NAC TRANSCRIPTION FACTOR 56"/>
    <property type="match status" value="1"/>
</dbReference>
<name>A0ABP0Z3P9_9ROSI</name>
<feature type="compositionally biased region" description="Low complexity" evidence="5">
    <location>
        <begin position="9"/>
        <end position="18"/>
    </location>
</feature>
<dbReference type="Gene3D" id="2.170.150.80">
    <property type="entry name" value="NAC domain"/>
    <property type="match status" value="1"/>
</dbReference>
<evidence type="ECO:0000259" key="6">
    <source>
        <dbReference type="PROSITE" id="PS51005"/>
    </source>
</evidence>
<evidence type="ECO:0000313" key="8">
    <source>
        <dbReference type="Proteomes" id="UP001642487"/>
    </source>
</evidence>